<evidence type="ECO:0000313" key="11">
    <source>
        <dbReference type="EMBL" id="KAK9811028.1"/>
    </source>
</evidence>
<dbReference type="EMBL" id="JALJOQ010000012">
    <property type="protein sequence ID" value="KAK9811028.1"/>
    <property type="molecule type" value="Genomic_DNA"/>
</dbReference>
<keyword evidence="7" id="KW-0472">Membrane</keyword>
<name>A0AAW1PSD7_9CHLO</name>
<feature type="region of interest" description="Disordered" evidence="9">
    <location>
        <begin position="600"/>
        <end position="623"/>
    </location>
</feature>
<keyword evidence="12" id="KW-1185">Reference proteome</keyword>
<protein>
    <recommendedName>
        <fullName evidence="10">GB1/RHD3-type G domain-containing protein</fullName>
    </recommendedName>
</protein>
<feature type="domain" description="GB1/RHD3-type G" evidence="10">
    <location>
        <begin position="33"/>
        <end position="247"/>
    </location>
</feature>
<proteinExistence type="inferred from homology"/>
<keyword evidence="2" id="KW-0547">Nucleotide-binding</keyword>
<dbReference type="GO" id="GO:0016320">
    <property type="term" value="P:endoplasmic reticulum membrane fusion"/>
    <property type="evidence" value="ECO:0007669"/>
    <property type="project" value="TreeGrafter"/>
</dbReference>
<reference evidence="11 12" key="1">
    <citation type="journal article" date="2024" name="Nat. Commun.">
        <title>Phylogenomics reveals the evolutionary origins of lichenization in chlorophyte algae.</title>
        <authorList>
            <person name="Puginier C."/>
            <person name="Libourel C."/>
            <person name="Otte J."/>
            <person name="Skaloud P."/>
            <person name="Haon M."/>
            <person name="Grisel S."/>
            <person name="Petersen M."/>
            <person name="Berrin J.G."/>
            <person name="Delaux P.M."/>
            <person name="Dal Grande F."/>
            <person name="Keller J."/>
        </authorList>
    </citation>
    <scope>NUCLEOTIDE SEQUENCE [LARGE SCALE GENOMIC DNA]</scope>
    <source>
        <strain evidence="11 12">SAG 2036</strain>
    </source>
</reference>
<evidence type="ECO:0000256" key="3">
    <source>
        <dbReference type="ARBA" id="ARBA00022801"/>
    </source>
</evidence>
<evidence type="ECO:0000256" key="7">
    <source>
        <dbReference type="ARBA" id="ARBA00023136"/>
    </source>
</evidence>
<dbReference type="InterPro" id="IPR030386">
    <property type="entry name" value="G_GB1_RHD3_dom"/>
</dbReference>
<evidence type="ECO:0000259" key="10">
    <source>
        <dbReference type="PROSITE" id="PS51715"/>
    </source>
</evidence>
<organism evidence="11 12">
    <name type="scientific">Symbiochloris irregularis</name>
    <dbReference type="NCBI Taxonomy" id="706552"/>
    <lineage>
        <taxon>Eukaryota</taxon>
        <taxon>Viridiplantae</taxon>
        <taxon>Chlorophyta</taxon>
        <taxon>core chlorophytes</taxon>
        <taxon>Trebouxiophyceae</taxon>
        <taxon>Trebouxiales</taxon>
        <taxon>Trebouxiaceae</taxon>
        <taxon>Symbiochloris</taxon>
    </lineage>
</organism>
<dbReference type="GO" id="GO:0005525">
    <property type="term" value="F:GTP binding"/>
    <property type="evidence" value="ECO:0007669"/>
    <property type="project" value="UniProtKB-KW"/>
</dbReference>
<feature type="compositionally biased region" description="Basic residues" evidence="9">
    <location>
        <begin position="871"/>
        <end position="881"/>
    </location>
</feature>
<evidence type="ECO:0000256" key="6">
    <source>
        <dbReference type="ARBA" id="ARBA00023134"/>
    </source>
</evidence>
<evidence type="ECO:0000313" key="12">
    <source>
        <dbReference type="Proteomes" id="UP001465755"/>
    </source>
</evidence>
<dbReference type="Gene3D" id="3.40.50.300">
    <property type="entry name" value="P-loop containing nucleotide triphosphate hydrolases"/>
    <property type="match status" value="1"/>
</dbReference>
<dbReference type="InterPro" id="IPR008803">
    <property type="entry name" value="RHD3/Sey1"/>
</dbReference>
<evidence type="ECO:0000256" key="1">
    <source>
        <dbReference type="ARBA" id="ARBA00022692"/>
    </source>
</evidence>
<evidence type="ECO:0000256" key="4">
    <source>
        <dbReference type="ARBA" id="ARBA00022824"/>
    </source>
</evidence>
<dbReference type="GO" id="GO:0003924">
    <property type="term" value="F:GTPase activity"/>
    <property type="evidence" value="ECO:0007669"/>
    <property type="project" value="TreeGrafter"/>
</dbReference>
<feature type="compositionally biased region" description="Basic residues" evidence="9">
    <location>
        <begin position="792"/>
        <end position="801"/>
    </location>
</feature>
<keyword evidence="6" id="KW-0342">GTP-binding</keyword>
<dbReference type="Pfam" id="PF20428">
    <property type="entry name" value="Sey1_3HB"/>
    <property type="match status" value="1"/>
</dbReference>
<feature type="region of interest" description="Disordered" evidence="9">
    <location>
        <begin position="786"/>
        <end position="881"/>
    </location>
</feature>
<gene>
    <name evidence="11" type="ORF">WJX73_007637</name>
</gene>
<feature type="compositionally biased region" description="Low complexity" evidence="9">
    <location>
        <begin position="611"/>
        <end position="623"/>
    </location>
</feature>
<dbReference type="Pfam" id="PF05879">
    <property type="entry name" value="RHD3_GTPase"/>
    <property type="match status" value="1"/>
</dbReference>
<dbReference type="PANTHER" id="PTHR45923:SF2">
    <property type="entry name" value="PROTEIN SEY1"/>
    <property type="match status" value="1"/>
</dbReference>
<keyword evidence="1" id="KW-0812">Transmembrane</keyword>
<evidence type="ECO:0000256" key="2">
    <source>
        <dbReference type="ARBA" id="ARBA00022741"/>
    </source>
</evidence>
<feature type="compositionally biased region" description="Polar residues" evidence="9">
    <location>
        <begin position="838"/>
        <end position="847"/>
    </location>
</feature>
<evidence type="ECO:0000256" key="5">
    <source>
        <dbReference type="ARBA" id="ARBA00022989"/>
    </source>
</evidence>
<comment type="similarity">
    <text evidence="8">Belongs to the TRAFAC class dynamin-like GTPase superfamily. GB1/RHD3 GTPase family.</text>
</comment>
<dbReference type="AlphaFoldDB" id="A0AAW1PSD7"/>
<evidence type="ECO:0000256" key="8">
    <source>
        <dbReference type="PROSITE-ProRule" id="PRU01052"/>
    </source>
</evidence>
<accession>A0AAW1PSD7</accession>
<dbReference type="GO" id="GO:0005783">
    <property type="term" value="C:endoplasmic reticulum"/>
    <property type="evidence" value="ECO:0007669"/>
    <property type="project" value="TreeGrafter"/>
</dbReference>
<dbReference type="Proteomes" id="UP001465755">
    <property type="component" value="Unassembled WGS sequence"/>
</dbReference>
<keyword evidence="3" id="KW-0378">Hydrolase</keyword>
<sequence length="881" mass="96501">MSATVQQLVSSEGEFETAAVERFFKDQQLDGAGVNYQIVAVTGPQSSGKSTLMNTLFGTDFTEMNAMSGRQQTTKGIWMAQATKVQEPLTLVLDLEGSDGRERGEDDNSFERQSSLFALAITDILVVNMWAKDIGREAGAGKPLLKTIFQVNLKLFAPSPNRQRTVLLFVFRDKTKTPLRRLIETWEEDLAQMWDSITKPVEYASLPNYEEKEDDFKAETYLLRKRFSSEEDESLVAHSGDRLPGSSLALSMSELWQVIKEQRDLNLPAHKVMVATVRCAELANAQLQALQSDQAFSALQQAASASLMPTFAQTAEALVGSCLAGYDEEARYFEEGVRAAKGLELKTRAFDLLTAAFQAQLGFHRAAALQHVTNSLAVEGVADRFASIAAGARQEALQQFAQGAKQSSVTGSGWDAWEETARVETDIDALIKAQSKLQVDRIIQKSLEELKTQVNRNAEPLFDSCPQNMWQRLGGIVESSSKSATEVTKKRLRGFQLPEADVRALDRKLCSQARAHVQQLARTASSQAGPRMTQRFSELFSDDENHIPRTWGTKVNIPAVTQAARQGAAEVLALLAVDRLADPEADFSVVDRAVRSLAAEAPQRRERRATESGGTTSTATLGSAASRPVPEIAMLDSEEWPGIDRGSVLLTPGKCMTLWKQLVSESGRAIQQAIAVQDMRKATSNRWPPLWAIVAMAVLGFNEFTAMLYNPFLLISLILVLLFGKTVYDELEVDAEMQNGLLPGSISLLHKFVPTVRSVAQKTITQAPGFFQARLAQASDLVNASSAAAGAHAHKHPRPHTTRPDGSAVEMTHRSNAAEQSYRDPTAQAESARPQDSDVGQTESMSAATAAPIRFAEQQLFPDSESDSTSLRKRTAAKPYS</sequence>
<dbReference type="InterPro" id="IPR046758">
    <property type="entry name" value="Sey1/RHD3-like_3HB"/>
</dbReference>
<keyword evidence="4" id="KW-0256">Endoplasmic reticulum</keyword>
<keyword evidence="5" id="KW-1133">Transmembrane helix</keyword>
<dbReference type="SUPFAM" id="SSF52540">
    <property type="entry name" value="P-loop containing nucleoside triphosphate hydrolases"/>
    <property type="match status" value="1"/>
</dbReference>
<evidence type="ECO:0000256" key="9">
    <source>
        <dbReference type="SAM" id="MobiDB-lite"/>
    </source>
</evidence>
<dbReference type="PANTHER" id="PTHR45923">
    <property type="entry name" value="PROTEIN SEY1"/>
    <property type="match status" value="1"/>
</dbReference>
<dbReference type="InterPro" id="IPR027417">
    <property type="entry name" value="P-loop_NTPase"/>
</dbReference>
<comment type="caution">
    <text evidence="11">The sequence shown here is derived from an EMBL/GenBank/DDBJ whole genome shotgun (WGS) entry which is preliminary data.</text>
</comment>
<dbReference type="PROSITE" id="PS51715">
    <property type="entry name" value="G_GB1_RHD3"/>
    <property type="match status" value="1"/>
</dbReference>